<feature type="domain" description="vWA-MoxR associated protein C-terminal" evidence="1">
    <location>
        <begin position="426"/>
        <end position="663"/>
    </location>
</feature>
<dbReference type="InterPro" id="IPR045450">
    <property type="entry name" value="VMAP_C"/>
</dbReference>
<proteinExistence type="predicted"/>
<gene>
    <name evidence="2" type="ORF">ACFP4F_01020</name>
</gene>
<dbReference type="SUPFAM" id="SSF50494">
    <property type="entry name" value="Trypsin-like serine proteases"/>
    <property type="match status" value="1"/>
</dbReference>
<comment type="caution">
    <text evidence="2">The sequence shown here is derived from an EMBL/GenBank/DDBJ whole genome shotgun (WGS) entry which is preliminary data.</text>
</comment>
<evidence type="ECO:0000313" key="3">
    <source>
        <dbReference type="Proteomes" id="UP001596139"/>
    </source>
</evidence>
<accession>A0ABW1MBH3</accession>
<evidence type="ECO:0000313" key="2">
    <source>
        <dbReference type="EMBL" id="MFC6061131.1"/>
    </source>
</evidence>
<keyword evidence="3" id="KW-1185">Reference proteome</keyword>
<dbReference type="RefSeq" id="WP_051861420.1">
    <property type="nucleotide sequence ID" value="NZ_JBHSPX010000001.1"/>
</dbReference>
<evidence type="ECO:0000259" key="1">
    <source>
        <dbReference type="Pfam" id="PF20028"/>
    </source>
</evidence>
<sequence>MNGAHDPDAYFSRRFAPLVKAATVRIHAARDGYPHGGQPEPPLWGSGFFVAPNWVLTCAHVALEGEGGEVGVSFEGGSARGRVEWAEPAVRTAGLLPAPDLALIRLLQPTAHPCCWLSPRTVRAHGGERVAYFGYTEIAGTVGAFDGRCTVRGEFGGDGLLRLGNEDEMPEGLSGGPLVDVERGEVIGVLKGRRGGARDGGLGIALAQLRRIGVPGTAIGREEDDPYHRVLHAHDRYHADRHADVSEARDTWTEAQSGLPASAATVAALTPKRRVVLHGLLAQLPPPAGTPALVALVDELLPRRGEGLSTAPRGWREGLEVYLDRLELRDAHSELEAVLRYAVYAATAEHPYPAAAEAADAVWGWVRDLAKTELPPLARHRLGAEWHARVRARAVGRGRRTGEHAAAGPLPSVLLEITERAWEQGRFDWYLTASRPSGDLPLGEGRHGTALADLPAELAGPLGEAFRRSDEPGRPAILEVALRQALLDLDVDTWRIPPGSRPIGELRPVVVRCADRPPGPACGEGDGADPGIGPQERWTRLHEDGMEHSCVDCDEGRPEEVTADLLRELGPRSFPVLCRVPGGDGGATAIRRIVGSGHPVALWRRERMDPVCGEYHRGILRTVKSGTTAHRLPLAVRELRAGIGAAEPESYWSRGITLLYDDPGRPLPGADDVLETP</sequence>
<dbReference type="Gene3D" id="2.40.10.120">
    <property type="match status" value="1"/>
</dbReference>
<protein>
    <submittedName>
        <fullName evidence="2">Trypsin-like peptidase domain-containing protein</fullName>
    </submittedName>
</protein>
<dbReference type="EMBL" id="JBHSPX010000001">
    <property type="protein sequence ID" value="MFC6061131.1"/>
    <property type="molecule type" value="Genomic_DNA"/>
</dbReference>
<name>A0ABW1MBH3_9ACTN</name>
<dbReference type="Pfam" id="PF13365">
    <property type="entry name" value="Trypsin_2"/>
    <property type="match status" value="1"/>
</dbReference>
<dbReference type="Proteomes" id="UP001596139">
    <property type="component" value="Unassembled WGS sequence"/>
</dbReference>
<organism evidence="2 3">
    <name type="scientific">Streptomyces ochraceiscleroticus</name>
    <dbReference type="NCBI Taxonomy" id="47761"/>
    <lineage>
        <taxon>Bacteria</taxon>
        <taxon>Bacillati</taxon>
        <taxon>Actinomycetota</taxon>
        <taxon>Actinomycetes</taxon>
        <taxon>Kitasatosporales</taxon>
        <taxon>Streptomycetaceae</taxon>
        <taxon>Streptomyces</taxon>
    </lineage>
</organism>
<reference evidence="3" key="1">
    <citation type="journal article" date="2019" name="Int. J. Syst. Evol. Microbiol.">
        <title>The Global Catalogue of Microorganisms (GCM) 10K type strain sequencing project: providing services to taxonomists for standard genome sequencing and annotation.</title>
        <authorList>
            <consortium name="The Broad Institute Genomics Platform"/>
            <consortium name="The Broad Institute Genome Sequencing Center for Infectious Disease"/>
            <person name="Wu L."/>
            <person name="Ma J."/>
        </authorList>
    </citation>
    <scope>NUCLEOTIDE SEQUENCE [LARGE SCALE GENOMIC DNA]</scope>
    <source>
        <strain evidence="3">CGMCC 1.15180</strain>
    </source>
</reference>
<dbReference type="Pfam" id="PF20028">
    <property type="entry name" value="VMAP-C"/>
    <property type="match status" value="1"/>
</dbReference>
<dbReference type="InterPro" id="IPR009003">
    <property type="entry name" value="Peptidase_S1_PA"/>
</dbReference>